<evidence type="ECO:0000313" key="12">
    <source>
        <dbReference type="Proteomes" id="UP000183090"/>
    </source>
</evidence>
<reference evidence="11" key="2">
    <citation type="submission" date="2015-04" db="EMBL/GenBank/DDBJ databases">
        <title>Complete genome sequence of Salinicoccus halodurans strain H3B36, isolated from the Qaidam basin of China.</title>
        <authorList>
            <person name="Ma Y."/>
            <person name="Jiang K."/>
            <person name="Xue Y."/>
        </authorList>
    </citation>
    <scope>NUCLEOTIDE SEQUENCE [LARGE SCALE GENOMIC DNA]</scope>
    <source>
        <strain evidence="11">H3B36</strain>
    </source>
</reference>
<dbReference type="CDD" id="cd07377">
    <property type="entry name" value="WHTH_GntR"/>
    <property type="match status" value="1"/>
</dbReference>
<dbReference type="PRINTS" id="PR00035">
    <property type="entry name" value="HTHGNTR"/>
</dbReference>
<dbReference type="GO" id="GO:0030170">
    <property type="term" value="F:pyridoxal phosphate binding"/>
    <property type="evidence" value="ECO:0007669"/>
    <property type="project" value="InterPro"/>
</dbReference>
<dbReference type="SMART" id="SM00345">
    <property type="entry name" value="HTH_GNTR"/>
    <property type="match status" value="1"/>
</dbReference>
<evidence type="ECO:0000256" key="2">
    <source>
        <dbReference type="ARBA" id="ARBA00005384"/>
    </source>
</evidence>
<dbReference type="CDD" id="cd00609">
    <property type="entry name" value="AAT_like"/>
    <property type="match status" value="1"/>
</dbReference>
<evidence type="ECO:0000256" key="6">
    <source>
        <dbReference type="ARBA" id="ARBA00023125"/>
    </source>
</evidence>
<reference evidence="9 11" key="1">
    <citation type="journal article" date="2015" name="Int. J. Syst. Evol. Microbiol.">
        <title>Complete genome sequence of Salinicoccus halodurans H3B36, isolated from the Qaidam Basin in China.</title>
        <authorList>
            <person name="Jiang K."/>
            <person name="Xue Y."/>
            <person name="Ma Y."/>
        </authorList>
    </citation>
    <scope>NUCLEOTIDE SEQUENCE [LARGE SCALE GENOMIC DNA]</scope>
    <source>
        <strain evidence="9 11">H3B36</strain>
    </source>
</reference>
<evidence type="ECO:0000313" key="9">
    <source>
        <dbReference type="EMBL" id="AKG72849.1"/>
    </source>
</evidence>
<evidence type="ECO:0000313" key="11">
    <source>
        <dbReference type="Proteomes" id="UP000034029"/>
    </source>
</evidence>
<evidence type="ECO:0000256" key="7">
    <source>
        <dbReference type="ARBA" id="ARBA00023163"/>
    </source>
</evidence>
<dbReference type="GO" id="GO:0003677">
    <property type="term" value="F:DNA binding"/>
    <property type="evidence" value="ECO:0007669"/>
    <property type="project" value="UniProtKB-KW"/>
</dbReference>
<evidence type="ECO:0000313" key="10">
    <source>
        <dbReference type="EMBL" id="SFK75088.1"/>
    </source>
</evidence>
<evidence type="ECO:0000256" key="4">
    <source>
        <dbReference type="ARBA" id="ARBA00022898"/>
    </source>
</evidence>
<dbReference type="GO" id="GO:0003700">
    <property type="term" value="F:DNA-binding transcription factor activity"/>
    <property type="evidence" value="ECO:0007669"/>
    <property type="project" value="InterPro"/>
</dbReference>
<dbReference type="InterPro" id="IPR015422">
    <property type="entry name" value="PyrdxlP-dep_Trfase_small"/>
</dbReference>
<keyword evidence="3" id="KW-0808">Transferase</keyword>
<dbReference type="EMBL" id="CP011366">
    <property type="protein sequence ID" value="AKG72849.1"/>
    <property type="molecule type" value="Genomic_DNA"/>
</dbReference>
<dbReference type="Pfam" id="PF00155">
    <property type="entry name" value="Aminotran_1_2"/>
    <property type="match status" value="1"/>
</dbReference>
<dbReference type="InterPro" id="IPR015421">
    <property type="entry name" value="PyrdxlP-dep_Trfase_major"/>
</dbReference>
<dbReference type="SUPFAM" id="SSF53383">
    <property type="entry name" value="PLP-dependent transferases"/>
    <property type="match status" value="1"/>
</dbReference>
<keyword evidence="5" id="KW-0805">Transcription regulation</keyword>
<dbReference type="InterPro" id="IPR004839">
    <property type="entry name" value="Aminotransferase_I/II_large"/>
</dbReference>
<dbReference type="AlphaFoldDB" id="A0A0F7HIG7"/>
<dbReference type="Gene3D" id="3.40.640.10">
    <property type="entry name" value="Type I PLP-dependent aspartate aminotransferase-like (Major domain)"/>
    <property type="match status" value="1"/>
</dbReference>
<evidence type="ECO:0000259" key="8">
    <source>
        <dbReference type="PROSITE" id="PS50949"/>
    </source>
</evidence>
<dbReference type="PANTHER" id="PTHR46577">
    <property type="entry name" value="HTH-TYPE TRANSCRIPTIONAL REGULATORY PROTEIN GABR"/>
    <property type="match status" value="1"/>
</dbReference>
<dbReference type="Pfam" id="PF00392">
    <property type="entry name" value="GntR"/>
    <property type="match status" value="1"/>
</dbReference>
<dbReference type="OrthoDB" id="9802328at2"/>
<keyword evidence="4" id="KW-0663">Pyridoxal phosphate</keyword>
<name>A0A0F7HIG7_9STAP</name>
<dbReference type="Gene3D" id="1.10.10.10">
    <property type="entry name" value="Winged helix-like DNA-binding domain superfamily/Winged helix DNA-binding domain"/>
    <property type="match status" value="1"/>
</dbReference>
<feature type="domain" description="HTH gntR-type" evidence="8">
    <location>
        <begin position="11"/>
        <end position="79"/>
    </location>
</feature>
<dbReference type="RefSeq" id="WP_046789045.1">
    <property type="nucleotide sequence ID" value="NZ_CP011366.1"/>
</dbReference>
<dbReference type="SUPFAM" id="SSF46785">
    <property type="entry name" value="Winged helix' DNA-binding domain"/>
    <property type="match status" value="1"/>
</dbReference>
<dbReference type="GO" id="GO:0008483">
    <property type="term" value="F:transaminase activity"/>
    <property type="evidence" value="ECO:0007669"/>
    <property type="project" value="UniProtKB-KW"/>
</dbReference>
<keyword evidence="11" id="KW-1185">Reference proteome</keyword>
<evidence type="ECO:0000256" key="1">
    <source>
        <dbReference type="ARBA" id="ARBA00001933"/>
    </source>
</evidence>
<organism evidence="10 12">
    <name type="scientific">Salinicoccus halodurans</name>
    <dbReference type="NCBI Taxonomy" id="407035"/>
    <lineage>
        <taxon>Bacteria</taxon>
        <taxon>Bacillati</taxon>
        <taxon>Bacillota</taxon>
        <taxon>Bacilli</taxon>
        <taxon>Bacillales</taxon>
        <taxon>Staphylococcaceae</taxon>
        <taxon>Salinicoccus</taxon>
    </lineage>
</organism>
<keyword evidence="6" id="KW-0238">DNA-binding</keyword>
<dbReference type="Proteomes" id="UP000183090">
    <property type="component" value="Unassembled WGS sequence"/>
</dbReference>
<dbReference type="InterPro" id="IPR051446">
    <property type="entry name" value="HTH_trans_reg/aminotransferase"/>
</dbReference>
<accession>A0A0F7HIG7</accession>
<dbReference type="KEGG" id="shv:AAT16_00600"/>
<dbReference type="Gene3D" id="3.90.1150.10">
    <property type="entry name" value="Aspartate Aminotransferase, domain 1"/>
    <property type="match status" value="1"/>
</dbReference>
<reference evidence="10 12" key="3">
    <citation type="submission" date="2016-10" db="EMBL/GenBank/DDBJ databases">
        <authorList>
            <person name="Varghese N."/>
            <person name="Submissions S."/>
        </authorList>
    </citation>
    <scope>NUCLEOTIDE SEQUENCE [LARGE SCALE GENOMIC DNA]</scope>
    <source>
        <strain evidence="10 12">CGMCC 1.6501</strain>
    </source>
</reference>
<evidence type="ECO:0000256" key="5">
    <source>
        <dbReference type="ARBA" id="ARBA00023015"/>
    </source>
</evidence>
<dbReference type="InterPro" id="IPR036388">
    <property type="entry name" value="WH-like_DNA-bd_sf"/>
</dbReference>
<dbReference type="InterPro" id="IPR000524">
    <property type="entry name" value="Tscrpt_reg_HTH_GntR"/>
</dbReference>
<comment type="similarity">
    <text evidence="2">In the C-terminal section; belongs to the class-I pyridoxal-phosphate-dependent aminotransferase family.</text>
</comment>
<keyword evidence="7" id="KW-0804">Transcription</keyword>
<comment type="cofactor">
    <cofactor evidence="1">
        <name>pyridoxal 5'-phosphate</name>
        <dbReference type="ChEBI" id="CHEBI:597326"/>
    </cofactor>
</comment>
<dbReference type="PROSITE" id="PS50949">
    <property type="entry name" value="HTH_GNTR"/>
    <property type="match status" value="1"/>
</dbReference>
<protein>
    <submittedName>
        <fullName evidence="9">GntR family transcriptional regulator</fullName>
    </submittedName>
    <submittedName>
        <fullName evidence="10">Transcriptional regulator, GntR family</fullName>
    </submittedName>
</protein>
<evidence type="ECO:0000256" key="3">
    <source>
        <dbReference type="ARBA" id="ARBA00022576"/>
    </source>
</evidence>
<dbReference type="InterPro" id="IPR036390">
    <property type="entry name" value="WH_DNA-bd_sf"/>
</dbReference>
<gene>
    <name evidence="9" type="ORF">AAT16_00600</name>
    <name evidence="10" type="ORF">SAMN05216235_1486</name>
</gene>
<dbReference type="Proteomes" id="UP000034029">
    <property type="component" value="Chromosome"/>
</dbReference>
<sequence>MSWKPNRSSHLTMQEQIIDWVKSRIDKGEWTVGTKLPPQRSLASQFNVNRSTVQLALDELKASGLLHTRAGSGVFVANNSWNILLNNNQPNWHRHIESGIHKPNYHTIQLINEYEQQEGIIRLGTGELSPDLLPTEQIKDSLSEIQLESRAIGYSSPLGNEKLRNVLCTYLKKRDIHTEPDNILIVSGALQALQLISFGLLEQGSVVFQEEPSYLNSIHPFQSSGMRVTSITKELKLKEILKEQKRNRQSLYYAVPTLHNPTGRNWTLEEKERLYDVCKELQIPIIEDDVYHELLFEETYPAMKSFDTSGQVLYLGSVSKTLSPGLRIGWVVAPTPVIHHLADIKMQTDYGSSAFSQEIVAHWISSGMYEEHVSKLRARLKERAAFTEAILEEQFKDTATWEKSEGGFYIWLRFNEPVVNKALFLNLINRKVLINPGYIYMPSDLHHIRLSYAYASLKDLKEALGILKELIS</sequence>
<keyword evidence="3" id="KW-0032">Aminotransferase</keyword>
<dbReference type="InterPro" id="IPR015424">
    <property type="entry name" value="PyrdxlP-dep_Trfase"/>
</dbReference>
<dbReference type="PANTHER" id="PTHR46577:SF2">
    <property type="entry name" value="TRANSCRIPTIONAL REGULATORY PROTEIN"/>
    <property type="match status" value="1"/>
</dbReference>
<dbReference type="EMBL" id="FOTB01000003">
    <property type="protein sequence ID" value="SFK75088.1"/>
    <property type="molecule type" value="Genomic_DNA"/>
</dbReference>
<proteinExistence type="inferred from homology"/>